<proteinExistence type="predicted"/>
<name>A0A7Y7II35_9MICC</name>
<evidence type="ECO:0000313" key="1">
    <source>
        <dbReference type="EMBL" id="NVM95898.1"/>
    </source>
</evidence>
<comment type="caution">
    <text evidence="1">The sequence shown here is derived from an EMBL/GenBank/DDBJ whole genome shotgun (WGS) entry which is preliminary data.</text>
</comment>
<dbReference type="InterPro" id="IPR036388">
    <property type="entry name" value="WH-like_DNA-bd_sf"/>
</dbReference>
<gene>
    <name evidence="1" type="ORF">G6034_13480</name>
</gene>
<dbReference type="SUPFAM" id="SSF46785">
    <property type="entry name" value="Winged helix' DNA-binding domain"/>
    <property type="match status" value="1"/>
</dbReference>
<keyword evidence="2" id="KW-1185">Reference proteome</keyword>
<dbReference type="Gene3D" id="1.10.10.10">
    <property type="entry name" value="Winged helix-like DNA-binding domain superfamily/Winged helix DNA-binding domain"/>
    <property type="match status" value="1"/>
</dbReference>
<dbReference type="InterPro" id="IPR036390">
    <property type="entry name" value="WH_DNA-bd_sf"/>
</dbReference>
<dbReference type="RefSeq" id="WP_176635623.1">
    <property type="nucleotide sequence ID" value="NZ_JAAMFM010000021.1"/>
</dbReference>
<evidence type="ECO:0008006" key="3">
    <source>
        <dbReference type="Google" id="ProtNLM"/>
    </source>
</evidence>
<dbReference type="AlphaFoldDB" id="A0A7Y7II35"/>
<sequence>MSAIVGALISGGHVPATPAAEDGRRRQLHLTGVGRDHIEAVRRRKTDWVRDRIKSQLGETEQVALASAIELQKGILGMAPGQDEARIVGNAAGLPIVSDAVVVLFAVAPALWERRHASPFLDVRMLASNGALQRTYLARC</sequence>
<dbReference type="Proteomes" id="UP000543556">
    <property type="component" value="Unassembled WGS sequence"/>
</dbReference>
<evidence type="ECO:0000313" key="2">
    <source>
        <dbReference type="Proteomes" id="UP000543556"/>
    </source>
</evidence>
<organism evidence="1 2">
    <name type="scientific">Arthrobacter wenxiniae</name>
    <dbReference type="NCBI Taxonomy" id="2713570"/>
    <lineage>
        <taxon>Bacteria</taxon>
        <taxon>Bacillati</taxon>
        <taxon>Actinomycetota</taxon>
        <taxon>Actinomycetes</taxon>
        <taxon>Micrococcales</taxon>
        <taxon>Micrococcaceae</taxon>
        <taxon>Arthrobacter</taxon>
    </lineage>
</organism>
<accession>A0A7Y7II35</accession>
<dbReference type="EMBL" id="JAAMFM010000021">
    <property type="protein sequence ID" value="NVM95898.1"/>
    <property type="molecule type" value="Genomic_DNA"/>
</dbReference>
<reference evidence="1 2" key="1">
    <citation type="submission" date="2020-02" db="EMBL/GenBank/DDBJ databases">
        <title>Genome sequence of strain AETb3-4.</title>
        <authorList>
            <person name="Gao J."/>
            <person name="Zhang X."/>
        </authorList>
    </citation>
    <scope>NUCLEOTIDE SEQUENCE [LARGE SCALE GENOMIC DNA]</scope>
    <source>
        <strain evidence="1 2">AETb3-4</strain>
    </source>
</reference>
<protein>
    <recommendedName>
        <fullName evidence="3">HTH marR-type domain-containing protein</fullName>
    </recommendedName>
</protein>